<feature type="signal peptide" evidence="1">
    <location>
        <begin position="1"/>
        <end position="21"/>
    </location>
</feature>
<reference evidence="2" key="1">
    <citation type="journal article" date="2020" name="bioRxiv">
        <title>Hybrid origin of Populus tomentosa Carr. identified through genome sequencing and phylogenomic analysis.</title>
        <authorList>
            <person name="An X."/>
            <person name="Gao K."/>
            <person name="Chen Z."/>
            <person name="Li J."/>
            <person name="Yang X."/>
            <person name="Yang X."/>
            <person name="Zhou J."/>
            <person name="Guo T."/>
            <person name="Zhao T."/>
            <person name="Huang S."/>
            <person name="Miao D."/>
            <person name="Khan W.U."/>
            <person name="Rao P."/>
            <person name="Ye M."/>
            <person name="Lei B."/>
            <person name="Liao W."/>
            <person name="Wang J."/>
            <person name="Ji L."/>
            <person name="Li Y."/>
            <person name="Guo B."/>
            <person name="Mustafa N.S."/>
            <person name="Li S."/>
            <person name="Yun Q."/>
            <person name="Keller S.R."/>
            <person name="Mao J."/>
            <person name="Zhang R."/>
            <person name="Strauss S.H."/>
        </authorList>
    </citation>
    <scope>NUCLEOTIDE SEQUENCE</scope>
    <source>
        <strain evidence="2">GM15</strain>
        <tissue evidence="2">Leaf</tissue>
    </source>
</reference>
<evidence type="ECO:0000256" key="1">
    <source>
        <dbReference type="SAM" id="SignalP"/>
    </source>
</evidence>
<dbReference type="AlphaFoldDB" id="A0A8X8AU59"/>
<accession>A0A8X8AU59</accession>
<comment type="caution">
    <text evidence="2">The sequence shown here is derived from an EMBL/GenBank/DDBJ whole genome shotgun (WGS) entry which is preliminary data.</text>
</comment>
<evidence type="ECO:0000313" key="2">
    <source>
        <dbReference type="EMBL" id="KAG6790833.1"/>
    </source>
</evidence>
<name>A0A8X8AU59_POPTO</name>
<feature type="chain" id="PRO_5036480246" evidence="1">
    <location>
        <begin position="22"/>
        <end position="151"/>
    </location>
</feature>
<protein>
    <submittedName>
        <fullName evidence="2">Uncharacterized protein</fullName>
    </submittedName>
</protein>
<sequence>MASHILVIVSFLAIACAVVTSFEPSPLQDFCVADPTSSGQDCTDIHRIILQCLLRLVTGCLLRFSWYAARVNGLACLDSKMVQANHFSFSGLHIPGNTSNALGSAVTPVFVGQIPGLITKVLGKGDVFVFPIGLVLDLFLEQPKHRCSSRC</sequence>
<dbReference type="OrthoDB" id="1923503at2759"/>
<keyword evidence="1" id="KW-0732">Signal</keyword>
<dbReference type="PANTHER" id="PTHR31238">
    <property type="entry name" value="GERMIN-LIKE PROTEIN SUBFAMILY 3 MEMBER 3"/>
    <property type="match status" value="1"/>
</dbReference>
<organism evidence="2 3">
    <name type="scientific">Populus tomentosa</name>
    <name type="common">Chinese white poplar</name>
    <dbReference type="NCBI Taxonomy" id="118781"/>
    <lineage>
        <taxon>Eukaryota</taxon>
        <taxon>Viridiplantae</taxon>
        <taxon>Streptophyta</taxon>
        <taxon>Embryophyta</taxon>
        <taxon>Tracheophyta</taxon>
        <taxon>Spermatophyta</taxon>
        <taxon>Magnoliopsida</taxon>
        <taxon>eudicotyledons</taxon>
        <taxon>Gunneridae</taxon>
        <taxon>Pentapetalae</taxon>
        <taxon>rosids</taxon>
        <taxon>fabids</taxon>
        <taxon>Malpighiales</taxon>
        <taxon>Salicaceae</taxon>
        <taxon>Saliceae</taxon>
        <taxon>Populus</taxon>
    </lineage>
</organism>
<proteinExistence type="predicted"/>
<dbReference type="Proteomes" id="UP000886885">
    <property type="component" value="Chromosome 1D"/>
</dbReference>
<evidence type="ECO:0000313" key="3">
    <source>
        <dbReference type="Proteomes" id="UP000886885"/>
    </source>
</evidence>
<keyword evidence="3" id="KW-1185">Reference proteome</keyword>
<gene>
    <name evidence="2" type="ORF">POTOM_007002</name>
</gene>
<dbReference type="EMBL" id="JAAWWB010000002">
    <property type="protein sequence ID" value="KAG6790833.1"/>
    <property type="molecule type" value="Genomic_DNA"/>
</dbReference>